<feature type="transmembrane region" description="Helical" evidence="6">
    <location>
        <begin position="6"/>
        <end position="34"/>
    </location>
</feature>
<dbReference type="InterPro" id="IPR008457">
    <property type="entry name" value="Cu-R_CopD_dom"/>
</dbReference>
<feature type="transmembrane region" description="Helical" evidence="6">
    <location>
        <begin position="238"/>
        <end position="255"/>
    </location>
</feature>
<dbReference type="PANTHER" id="PTHR34820:SF4">
    <property type="entry name" value="INNER MEMBRANE PROTEIN YEBZ"/>
    <property type="match status" value="1"/>
</dbReference>
<evidence type="ECO:0000313" key="9">
    <source>
        <dbReference type="EMBL" id="SEK11471.1"/>
    </source>
</evidence>
<evidence type="ECO:0000256" key="1">
    <source>
        <dbReference type="ARBA" id="ARBA00004651"/>
    </source>
</evidence>
<keyword evidence="3 6" id="KW-0812">Transmembrane</keyword>
<proteinExistence type="predicted"/>
<comment type="subcellular location">
    <subcellularLocation>
        <location evidence="1">Cell membrane</location>
        <topology evidence="1">Multi-pass membrane protein</topology>
    </subcellularLocation>
</comment>
<organism evidence="9 10">
    <name type="scientific">Paraburkholderia tropica</name>
    <dbReference type="NCBI Taxonomy" id="92647"/>
    <lineage>
        <taxon>Bacteria</taxon>
        <taxon>Pseudomonadati</taxon>
        <taxon>Pseudomonadota</taxon>
        <taxon>Betaproteobacteria</taxon>
        <taxon>Burkholderiales</taxon>
        <taxon>Burkholderiaceae</taxon>
        <taxon>Paraburkholderia</taxon>
    </lineage>
</organism>
<evidence type="ECO:0000313" key="8">
    <source>
        <dbReference type="EMBL" id="PXX10584.1"/>
    </source>
</evidence>
<comment type="caution">
    <text evidence="9">The sequence shown here is derived from an EMBL/GenBank/DDBJ whole genome shotgun (WGS) entry which is preliminary data.</text>
</comment>
<dbReference type="PANTHER" id="PTHR34820">
    <property type="entry name" value="INNER MEMBRANE PROTEIN YEBZ"/>
    <property type="match status" value="1"/>
</dbReference>
<dbReference type="Pfam" id="PF05425">
    <property type="entry name" value="CopD"/>
    <property type="match status" value="1"/>
</dbReference>
<reference evidence="9 10" key="1">
    <citation type="submission" date="2016-10" db="EMBL/GenBank/DDBJ databases">
        <authorList>
            <person name="Varghese N."/>
            <person name="Submissions S."/>
        </authorList>
    </citation>
    <scope>NUCLEOTIDE SEQUENCE [LARGE SCALE GENOMIC DNA]</scope>
    <source>
        <strain evidence="9 10">LMG 22274</strain>
    </source>
</reference>
<gene>
    <name evidence="8" type="ORF">C7400_12160</name>
    <name evidence="9" type="ORF">SAMN05216550_12094</name>
</gene>
<dbReference type="GeneID" id="61303223"/>
<keyword evidence="11" id="KW-1185">Reference proteome</keyword>
<evidence type="ECO:0000313" key="11">
    <source>
        <dbReference type="Proteomes" id="UP000247515"/>
    </source>
</evidence>
<feature type="transmembrane region" description="Helical" evidence="6">
    <location>
        <begin position="101"/>
        <end position="121"/>
    </location>
</feature>
<dbReference type="GO" id="GO:0006825">
    <property type="term" value="P:copper ion transport"/>
    <property type="evidence" value="ECO:0007669"/>
    <property type="project" value="InterPro"/>
</dbReference>
<evidence type="ECO:0000256" key="2">
    <source>
        <dbReference type="ARBA" id="ARBA00022475"/>
    </source>
</evidence>
<dbReference type="AlphaFoldDB" id="A0A1A5XHC5"/>
<feature type="transmembrane region" description="Helical" evidence="6">
    <location>
        <begin position="55"/>
        <end position="73"/>
    </location>
</feature>
<evidence type="ECO:0000313" key="10">
    <source>
        <dbReference type="Proteomes" id="UP000183529"/>
    </source>
</evidence>
<keyword evidence="4 6" id="KW-1133">Transmembrane helix</keyword>
<feature type="transmembrane region" description="Helical" evidence="6">
    <location>
        <begin position="276"/>
        <end position="298"/>
    </location>
</feature>
<evidence type="ECO:0000256" key="6">
    <source>
        <dbReference type="SAM" id="Phobius"/>
    </source>
</evidence>
<dbReference type="OrthoDB" id="9035255at2"/>
<sequence>MKADWLWIGQVAMAALVNLAYAFALGSTLYGAWLEKDARSAIAPARPAWLRAQRSLRAGSLVLVIALVMWLLYESASISGATLPASFGVVPTVLSQTHVGHAWSVAFGGALVVLLAAFAGASPLRDGVLWLALIAVAAGRAGLGHAADAGFASAALGLNTLHVLSASAWSGIVMAGGLAVLPALGASTARGVLIRTAGQLSNVALFAVGLVLATGVFNTLRGTGGSLDALTGSEWGRVLLAKLALVALALALGAVNRVMVMPELRRAASTGAARRFVNVLHLEALVMMAILVIAAVLGHSVPGYVLQG</sequence>
<accession>A0A1A5XHC5</accession>
<keyword evidence="5 6" id="KW-0472">Membrane</keyword>
<feature type="transmembrane region" description="Helical" evidence="6">
    <location>
        <begin position="128"/>
        <end position="147"/>
    </location>
</feature>
<dbReference type="EMBL" id="FNZM01000020">
    <property type="protein sequence ID" value="SEK11471.1"/>
    <property type="molecule type" value="Genomic_DNA"/>
</dbReference>
<dbReference type="InterPro" id="IPR032694">
    <property type="entry name" value="CopC/D"/>
</dbReference>
<protein>
    <submittedName>
        <fullName evidence="9">Copper resistance protein D</fullName>
    </submittedName>
</protein>
<dbReference type="EMBL" id="QJJV01000021">
    <property type="protein sequence ID" value="PXX10584.1"/>
    <property type="molecule type" value="Genomic_DNA"/>
</dbReference>
<evidence type="ECO:0000256" key="5">
    <source>
        <dbReference type="ARBA" id="ARBA00023136"/>
    </source>
</evidence>
<evidence type="ECO:0000259" key="7">
    <source>
        <dbReference type="Pfam" id="PF05425"/>
    </source>
</evidence>
<dbReference type="Proteomes" id="UP000247515">
    <property type="component" value="Unassembled WGS sequence"/>
</dbReference>
<evidence type="ECO:0000256" key="4">
    <source>
        <dbReference type="ARBA" id="ARBA00022989"/>
    </source>
</evidence>
<dbReference type="RefSeq" id="WP_065059325.1">
    <property type="nucleotide sequence ID" value="NZ_CADFGN010000003.1"/>
</dbReference>
<dbReference type="GO" id="GO:0005886">
    <property type="term" value="C:plasma membrane"/>
    <property type="evidence" value="ECO:0007669"/>
    <property type="project" value="UniProtKB-SubCell"/>
</dbReference>
<feature type="domain" description="Copper resistance protein D" evidence="7">
    <location>
        <begin position="195"/>
        <end position="297"/>
    </location>
</feature>
<evidence type="ECO:0000256" key="3">
    <source>
        <dbReference type="ARBA" id="ARBA00022692"/>
    </source>
</evidence>
<feature type="transmembrane region" description="Helical" evidence="6">
    <location>
        <begin position="167"/>
        <end position="188"/>
    </location>
</feature>
<keyword evidence="2" id="KW-1003">Cell membrane</keyword>
<feature type="transmembrane region" description="Helical" evidence="6">
    <location>
        <begin position="200"/>
        <end position="218"/>
    </location>
</feature>
<reference evidence="8 11" key="2">
    <citation type="submission" date="2018-05" db="EMBL/GenBank/DDBJ databases">
        <title>Genomic Encyclopedia of Type Strains, Phase IV (KMG-V): Genome sequencing to study the core and pangenomes of soil and plant-associated prokaryotes.</title>
        <authorList>
            <person name="Whitman W."/>
        </authorList>
    </citation>
    <scope>NUCLEOTIDE SEQUENCE [LARGE SCALE GENOMIC DNA]</scope>
    <source>
        <strain evidence="8 11">SIr-6563</strain>
    </source>
</reference>
<name>A0A1A5XHC5_9BURK</name>
<dbReference type="Proteomes" id="UP000183529">
    <property type="component" value="Unassembled WGS sequence"/>
</dbReference>